<dbReference type="SMART" id="SM00530">
    <property type="entry name" value="HTH_XRE"/>
    <property type="match status" value="1"/>
</dbReference>
<evidence type="ECO:0000256" key="1">
    <source>
        <dbReference type="SAM" id="Phobius"/>
    </source>
</evidence>
<proteinExistence type="predicted"/>
<organism evidence="3 4">
    <name type="scientific">Intestinimonas butyriciproducens</name>
    <dbReference type="NCBI Taxonomy" id="1297617"/>
    <lineage>
        <taxon>Bacteria</taxon>
        <taxon>Bacillati</taxon>
        <taxon>Bacillota</taxon>
        <taxon>Clostridia</taxon>
        <taxon>Eubacteriales</taxon>
        <taxon>Intestinimonas</taxon>
    </lineage>
</organism>
<feature type="domain" description="HTH cro/C1-type" evidence="2">
    <location>
        <begin position="6"/>
        <end position="61"/>
    </location>
</feature>
<keyword evidence="1" id="KW-0472">Membrane</keyword>
<feature type="transmembrane region" description="Helical" evidence="1">
    <location>
        <begin position="93"/>
        <end position="114"/>
    </location>
</feature>
<accession>A0A2U1BGE2</accession>
<name>A0A2U1BGE2_9FIRM</name>
<keyword evidence="1" id="KW-1133">Transmembrane helix</keyword>
<comment type="caution">
    <text evidence="3">The sequence shown here is derived from an EMBL/GenBank/DDBJ whole genome shotgun (WGS) entry which is preliminary data.</text>
</comment>
<dbReference type="EMBL" id="QEKK01000008">
    <property type="protein sequence ID" value="PVY47735.1"/>
    <property type="molecule type" value="Genomic_DNA"/>
</dbReference>
<dbReference type="OrthoDB" id="2087154at2"/>
<evidence type="ECO:0000313" key="3">
    <source>
        <dbReference type="EMBL" id="PVY47735.1"/>
    </source>
</evidence>
<dbReference type="Proteomes" id="UP000245778">
    <property type="component" value="Unassembled WGS sequence"/>
</dbReference>
<gene>
    <name evidence="3" type="ORF">C7373_10897</name>
</gene>
<dbReference type="PROSITE" id="PS50943">
    <property type="entry name" value="HTH_CROC1"/>
    <property type="match status" value="1"/>
</dbReference>
<keyword evidence="1" id="KW-0812">Transmembrane</keyword>
<dbReference type="Gene3D" id="1.10.260.40">
    <property type="entry name" value="lambda repressor-like DNA-binding domains"/>
    <property type="match status" value="1"/>
</dbReference>
<evidence type="ECO:0000313" key="4">
    <source>
        <dbReference type="Proteomes" id="UP000245778"/>
    </source>
</evidence>
<evidence type="ECO:0000259" key="2">
    <source>
        <dbReference type="PROSITE" id="PS50943"/>
    </source>
</evidence>
<protein>
    <submittedName>
        <fullName evidence="3">Transcriptional regulator with XRE-family HTH domain</fullName>
    </submittedName>
</protein>
<dbReference type="Pfam" id="PF01381">
    <property type="entry name" value="HTH_3"/>
    <property type="match status" value="1"/>
</dbReference>
<reference evidence="3 4" key="1">
    <citation type="submission" date="2018-04" db="EMBL/GenBank/DDBJ databases">
        <title>Genomic Encyclopedia of Type Strains, Phase IV (KMG-IV): sequencing the most valuable type-strain genomes for metagenomic binning, comparative biology and taxonomic classification.</title>
        <authorList>
            <person name="Goeker M."/>
        </authorList>
    </citation>
    <scope>NUCLEOTIDE SEQUENCE [LARGE SCALE GENOMIC DNA]</scope>
    <source>
        <strain evidence="3 4">DSM 26588</strain>
    </source>
</reference>
<dbReference type="InterPro" id="IPR001387">
    <property type="entry name" value="Cro/C1-type_HTH"/>
</dbReference>
<dbReference type="GeneID" id="93230338"/>
<dbReference type="CDD" id="cd00093">
    <property type="entry name" value="HTH_XRE"/>
    <property type="match status" value="1"/>
</dbReference>
<dbReference type="GO" id="GO:0003677">
    <property type="term" value="F:DNA binding"/>
    <property type="evidence" value="ECO:0007669"/>
    <property type="project" value="InterPro"/>
</dbReference>
<dbReference type="InterPro" id="IPR010982">
    <property type="entry name" value="Lambda_DNA-bd_dom_sf"/>
</dbReference>
<sequence length="126" mass="14076">MISTQLKELKDQRKLTNQQLADLAGIPVGTINRIMAGQTDNPSFQTVCDIVMALDGSLDELVGIKDKGGQRAAPLNNEIIELYEKIIAGKEKWLHRLFLCCCVLTLFVLGVLIYDLTHPMVGFFRQ</sequence>
<dbReference type="AlphaFoldDB" id="A0A2U1BGE2"/>
<dbReference type="SUPFAM" id="SSF47413">
    <property type="entry name" value="lambda repressor-like DNA-binding domains"/>
    <property type="match status" value="1"/>
</dbReference>
<dbReference type="RefSeq" id="WP_116722391.1">
    <property type="nucleotide sequence ID" value="NZ_CAMREZ010000010.1"/>
</dbReference>